<evidence type="ECO:0000259" key="8">
    <source>
        <dbReference type="Pfam" id="PF14940"/>
    </source>
</evidence>
<comment type="subcellular location">
    <subcellularLocation>
        <location evidence="1">Membrane</location>
        <topology evidence="1">Multi-pass membrane protein</topology>
    </subcellularLocation>
</comment>
<evidence type="ECO:0000256" key="2">
    <source>
        <dbReference type="ARBA" id="ARBA00022692"/>
    </source>
</evidence>
<keyword evidence="3 7" id="KW-1133">Transmembrane helix</keyword>
<comment type="similarity">
    <text evidence="5">Belongs to the TMEM248 family.</text>
</comment>
<evidence type="ECO:0000313" key="9">
    <source>
        <dbReference type="EMBL" id="MEQ2216570.1"/>
    </source>
</evidence>
<keyword evidence="10" id="KW-1185">Reference proteome</keyword>
<keyword evidence="4 7" id="KW-0472">Membrane</keyword>
<dbReference type="Proteomes" id="UP001434883">
    <property type="component" value="Unassembled WGS sequence"/>
</dbReference>
<dbReference type="Pfam" id="PF14940">
    <property type="entry name" value="TMEM219"/>
    <property type="match status" value="1"/>
</dbReference>
<feature type="domain" description="TMEM248/TMEM219" evidence="8">
    <location>
        <begin position="38"/>
        <end position="179"/>
    </location>
</feature>
<dbReference type="InterPro" id="IPR039493">
    <property type="entry name" value="TMEM248/TMEM219"/>
</dbReference>
<accession>A0ABV0S7M8</accession>
<name>A0ABV0S7M8_9TELE</name>
<dbReference type="PANTHER" id="PTHR16002">
    <property type="entry name" value="TRANSMEMBRANE PROTEIN 248-LIKE"/>
    <property type="match status" value="1"/>
</dbReference>
<evidence type="ECO:0000256" key="4">
    <source>
        <dbReference type="ARBA" id="ARBA00023136"/>
    </source>
</evidence>
<evidence type="ECO:0000256" key="3">
    <source>
        <dbReference type="ARBA" id="ARBA00022989"/>
    </source>
</evidence>
<evidence type="ECO:0000256" key="1">
    <source>
        <dbReference type="ARBA" id="ARBA00004141"/>
    </source>
</evidence>
<reference evidence="9 10" key="1">
    <citation type="submission" date="2021-06" db="EMBL/GenBank/DDBJ databases">
        <authorList>
            <person name="Palmer J.M."/>
        </authorList>
    </citation>
    <scope>NUCLEOTIDE SEQUENCE [LARGE SCALE GENOMIC DNA]</scope>
    <source>
        <strain evidence="9 10">XC_2019</strain>
        <tissue evidence="9">Muscle</tissue>
    </source>
</reference>
<organism evidence="9 10">
    <name type="scientific">Xenoophorus captivus</name>
    <dbReference type="NCBI Taxonomy" id="1517983"/>
    <lineage>
        <taxon>Eukaryota</taxon>
        <taxon>Metazoa</taxon>
        <taxon>Chordata</taxon>
        <taxon>Craniata</taxon>
        <taxon>Vertebrata</taxon>
        <taxon>Euteleostomi</taxon>
        <taxon>Actinopterygii</taxon>
        <taxon>Neopterygii</taxon>
        <taxon>Teleostei</taxon>
        <taxon>Neoteleostei</taxon>
        <taxon>Acanthomorphata</taxon>
        <taxon>Ovalentaria</taxon>
        <taxon>Atherinomorphae</taxon>
        <taxon>Cyprinodontiformes</taxon>
        <taxon>Goodeidae</taxon>
        <taxon>Xenoophorus</taxon>
    </lineage>
</organism>
<comment type="caution">
    <text evidence="9">The sequence shown here is derived from an EMBL/GenBank/DDBJ whole genome shotgun (WGS) entry which is preliminary data.</text>
</comment>
<dbReference type="PANTHER" id="PTHR16002:SF5">
    <property type="entry name" value="TRANSMEMBRANE PROTEIN 248"/>
    <property type="match status" value="1"/>
</dbReference>
<feature type="transmembrane region" description="Helical" evidence="7">
    <location>
        <begin position="47"/>
        <end position="69"/>
    </location>
</feature>
<keyword evidence="2 7" id="KW-0812">Transmembrane</keyword>
<dbReference type="InterPro" id="IPR039587">
    <property type="entry name" value="TMEM248/TMEM219_dom"/>
</dbReference>
<gene>
    <name evidence="9" type="ORF">XENOCAPTIV_018459</name>
</gene>
<evidence type="ECO:0000256" key="7">
    <source>
        <dbReference type="SAM" id="Phobius"/>
    </source>
</evidence>
<evidence type="ECO:0000313" key="10">
    <source>
        <dbReference type="Proteomes" id="UP001434883"/>
    </source>
</evidence>
<evidence type="ECO:0000256" key="6">
    <source>
        <dbReference type="ARBA" id="ARBA00039285"/>
    </source>
</evidence>
<protein>
    <recommendedName>
        <fullName evidence="6">Transmembrane protein 248</fullName>
    </recommendedName>
</protein>
<sequence length="196" mass="21699">MSGIASGLNDQNQNFLNVFLSFVCFFVQVYLLNPIENLRGYINNRPPLVIFMISVSAVAIAFLTIGYFFKIKEIKSPELTEDWNTFLLRFNDLDFCVSENETIKHGLNESTTAESMVVTSGQARSSTQPPLLLEDSGPINISVSITLTLDPQRPFGGYSRNITHLYATVLGQQVGVSGRLFFCGTVLTSVLRNACV</sequence>
<feature type="transmembrane region" description="Helical" evidence="7">
    <location>
        <begin position="15"/>
        <end position="35"/>
    </location>
</feature>
<evidence type="ECO:0000256" key="5">
    <source>
        <dbReference type="ARBA" id="ARBA00038111"/>
    </source>
</evidence>
<dbReference type="EMBL" id="JAHRIN010071097">
    <property type="protein sequence ID" value="MEQ2216570.1"/>
    <property type="molecule type" value="Genomic_DNA"/>
</dbReference>
<proteinExistence type="inferred from homology"/>